<dbReference type="InterPro" id="IPR023395">
    <property type="entry name" value="MCP_dom_sf"/>
</dbReference>
<dbReference type="AlphaFoldDB" id="A0A388K6I9"/>
<dbReference type="SUPFAM" id="SSF54160">
    <property type="entry name" value="Chromo domain-like"/>
    <property type="match status" value="1"/>
</dbReference>
<dbReference type="GO" id="GO:0003676">
    <property type="term" value="F:nucleic acid binding"/>
    <property type="evidence" value="ECO:0007669"/>
    <property type="project" value="InterPro"/>
</dbReference>
<dbReference type="Proteomes" id="UP000265515">
    <property type="component" value="Unassembled WGS sequence"/>
</dbReference>
<dbReference type="EMBL" id="BFEA01000064">
    <property type="protein sequence ID" value="GBG65674.1"/>
    <property type="molecule type" value="Genomic_DNA"/>
</dbReference>
<organism evidence="7 8">
    <name type="scientific">Chara braunii</name>
    <name type="common">Braun's stonewort</name>
    <dbReference type="NCBI Taxonomy" id="69332"/>
    <lineage>
        <taxon>Eukaryota</taxon>
        <taxon>Viridiplantae</taxon>
        <taxon>Streptophyta</taxon>
        <taxon>Charophyceae</taxon>
        <taxon>Charales</taxon>
        <taxon>Characeae</taxon>
        <taxon>Chara</taxon>
    </lineage>
</organism>
<comment type="subcellular location">
    <subcellularLocation>
        <location evidence="1">Membrane</location>
        <topology evidence="1">Multi-pass membrane protein</topology>
    </subcellularLocation>
</comment>
<dbReference type="InterPro" id="IPR018108">
    <property type="entry name" value="MCP_transmembrane"/>
</dbReference>
<dbReference type="Pfam" id="PF00153">
    <property type="entry name" value="Mito_carr"/>
    <property type="match status" value="1"/>
</dbReference>
<dbReference type="InterPro" id="IPR050951">
    <property type="entry name" value="Retrovirus_Pol_polyprotein"/>
</dbReference>
<dbReference type="PROSITE" id="PS50920">
    <property type="entry name" value="SOLCAR"/>
    <property type="match status" value="1"/>
</dbReference>
<dbReference type="InterPro" id="IPR012337">
    <property type="entry name" value="RNaseH-like_sf"/>
</dbReference>
<dbReference type="InterPro" id="IPR036397">
    <property type="entry name" value="RNaseH_sf"/>
</dbReference>
<dbReference type="OrthoDB" id="1924968at2759"/>
<dbReference type="SUPFAM" id="SSF103506">
    <property type="entry name" value="Mitochondrial carrier"/>
    <property type="match status" value="1"/>
</dbReference>
<keyword evidence="8" id="KW-1185">Reference proteome</keyword>
<protein>
    <recommendedName>
        <fullName evidence="6">Integrase catalytic domain-containing protein</fullName>
    </recommendedName>
</protein>
<evidence type="ECO:0000256" key="4">
    <source>
        <dbReference type="PROSITE-ProRule" id="PRU00282"/>
    </source>
</evidence>
<dbReference type="GO" id="GO:0016020">
    <property type="term" value="C:membrane"/>
    <property type="evidence" value="ECO:0007669"/>
    <property type="project" value="UniProtKB-SubCell"/>
</dbReference>
<evidence type="ECO:0000256" key="3">
    <source>
        <dbReference type="ARBA" id="ARBA00023136"/>
    </source>
</evidence>
<dbReference type="GO" id="GO:0015074">
    <property type="term" value="P:DNA integration"/>
    <property type="evidence" value="ECO:0007669"/>
    <property type="project" value="InterPro"/>
</dbReference>
<dbReference type="Gene3D" id="1.50.40.10">
    <property type="entry name" value="Mitochondrial carrier domain"/>
    <property type="match status" value="1"/>
</dbReference>
<proteinExistence type="inferred from homology"/>
<comment type="similarity">
    <text evidence="5">Belongs to the mitochondrial carrier (TC 2.A.29) family.</text>
</comment>
<dbReference type="Gramene" id="GBG65674">
    <property type="protein sequence ID" value="GBG65674"/>
    <property type="gene ID" value="CBR_g51974"/>
</dbReference>
<feature type="repeat" description="Solcar" evidence="4">
    <location>
        <begin position="27"/>
        <end position="114"/>
    </location>
</feature>
<accession>A0A388K6I9</accession>
<dbReference type="SMART" id="SM00298">
    <property type="entry name" value="CHROMO"/>
    <property type="match status" value="1"/>
</dbReference>
<evidence type="ECO:0000313" key="7">
    <source>
        <dbReference type="EMBL" id="GBG65674.1"/>
    </source>
</evidence>
<evidence type="ECO:0000256" key="2">
    <source>
        <dbReference type="ARBA" id="ARBA00022692"/>
    </source>
</evidence>
<feature type="domain" description="Integrase catalytic" evidence="6">
    <location>
        <begin position="196"/>
        <end position="357"/>
    </location>
</feature>
<keyword evidence="5" id="KW-0813">Transport</keyword>
<evidence type="ECO:0000259" key="6">
    <source>
        <dbReference type="PROSITE" id="PS50994"/>
    </source>
</evidence>
<reference evidence="7 8" key="1">
    <citation type="journal article" date="2018" name="Cell">
        <title>The Chara Genome: Secondary Complexity and Implications for Plant Terrestrialization.</title>
        <authorList>
            <person name="Nishiyama T."/>
            <person name="Sakayama H."/>
            <person name="Vries J.D."/>
            <person name="Buschmann H."/>
            <person name="Saint-Marcoux D."/>
            <person name="Ullrich K.K."/>
            <person name="Haas F.B."/>
            <person name="Vanderstraeten L."/>
            <person name="Becker D."/>
            <person name="Lang D."/>
            <person name="Vosolsobe S."/>
            <person name="Rombauts S."/>
            <person name="Wilhelmsson P.K.I."/>
            <person name="Janitza P."/>
            <person name="Kern R."/>
            <person name="Heyl A."/>
            <person name="Rumpler F."/>
            <person name="Villalobos L.I.A.C."/>
            <person name="Clay J.M."/>
            <person name="Skokan R."/>
            <person name="Toyoda A."/>
            <person name="Suzuki Y."/>
            <person name="Kagoshima H."/>
            <person name="Schijlen E."/>
            <person name="Tajeshwar N."/>
            <person name="Catarino B."/>
            <person name="Hetherington A.J."/>
            <person name="Saltykova A."/>
            <person name="Bonnot C."/>
            <person name="Breuninger H."/>
            <person name="Symeonidi A."/>
            <person name="Radhakrishnan G.V."/>
            <person name="Van Nieuwerburgh F."/>
            <person name="Deforce D."/>
            <person name="Chang C."/>
            <person name="Karol K.G."/>
            <person name="Hedrich R."/>
            <person name="Ulvskov P."/>
            <person name="Glockner G."/>
            <person name="Delwiche C.F."/>
            <person name="Petrasek J."/>
            <person name="Van de Peer Y."/>
            <person name="Friml J."/>
            <person name="Beilby M."/>
            <person name="Dolan L."/>
            <person name="Kohara Y."/>
            <person name="Sugano S."/>
            <person name="Fujiyama A."/>
            <person name="Delaux P.-M."/>
            <person name="Quint M."/>
            <person name="TheiBen G."/>
            <person name="Hagemann M."/>
            <person name="Harholt J."/>
            <person name="Dunand C."/>
            <person name="Zachgo S."/>
            <person name="Langdale J."/>
            <person name="Maumus F."/>
            <person name="Straeten D.V.D."/>
            <person name="Gould S.B."/>
            <person name="Rensing S.A."/>
        </authorList>
    </citation>
    <scope>NUCLEOTIDE SEQUENCE [LARGE SCALE GENOMIC DNA]</scope>
    <source>
        <strain evidence="7 8">S276</strain>
    </source>
</reference>
<dbReference type="InterPro" id="IPR000953">
    <property type="entry name" value="Chromo/chromo_shadow_dom"/>
</dbReference>
<dbReference type="InterPro" id="IPR001584">
    <property type="entry name" value="Integrase_cat-core"/>
</dbReference>
<dbReference type="PANTHER" id="PTHR37984:SF5">
    <property type="entry name" value="PROTEIN NYNRIN-LIKE"/>
    <property type="match status" value="1"/>
</dbReference>
<evidence type="ECO:0000313" key="8">
    <source>
        <dbReference type="Proteomes" id="UP000265515"/>
    </source>
</evidence>
<gene>
    <name evidence="7" type="ORF">CBR_g51974</name>
</gene>
<keyword evidence="2 4" id="KW-0812">Transmembrane</keyword>
<name>A0A388K6I9_CHABU</name>
<dbReference type="SUPFAM" id="SSF53098">
    <property type="entry name" value="Ribonuclease H-like"/>
    <property type="match status" value="1"/>
</dbReference>
<evidence type="ECO:0000256" key="1">
    <source>
        <dbReference type="ARBA" id="ARBA00004141"/>
    </source>
</evidence>
<evidence type="ECO:0000256" key="5">
    <source>
        <dbReference type="RuleBase" id="RU000488"/>
    </source>
</evidence>
<keyword evidence="3 4" id="KW-0472">Membrane</keyword>
<dbReference type="InterPro" id="IPR016197">
    <property type="entry name" value="Chromo-like_dom_sf"/>
</dbReference>
<dbReference type="PANTHER" id="PTHR37984">
    <property type="entry name" value="PROTEIN CBG26694"/>
    <property type="match status" value="1"/>
</dbReference>
<sequence length="589" mass="65942">MLSGGPADQGIVFNQQQPKEAVIDGKVPPGLYAAAGVITRSVAATLLCPMTVIKTRMEYAAVTGQVYRNTFHALTTIGKVEGLRGLYSGLLPTLVRDAPYSGLYLLTYNQIKESSRAFLPGKDIPQAYINFLADPTRAPQGLLVGLEVLGVSGLLQQFDWPGMKGSAYKFVAECEVCQRIKPSRQKPYGLLHPLPSPDGPGESVSLHFTDMGKTSRNGYSQVMVIVDRFSKFLNLIPLPPHAPTGLVIEEFNKHYILQYGPPKTLVSDRDTWFISADWKDFTSQIYDMKLEMTSGRHPEANGLAEKINQTVTQLLRALIIPDQNTRDVELPIVRWLYNNSIHSSTGTTPNRLHYGWKICNPLSFLFPDQAPGPTPGQPGYSAIYDRLLKTVVAVMNKHREAMIKHANKKCQHAPFEVGSYVWVKMSEFSEEEGVSHKLLPLYYGPWRALKVVGNDGFGPSYVVDVPPHLCTYPVFHASKLFPYRASGSFPYRDPMIPRPIDGGHDIDRIVSHTVKGRTRQYQVHFLYHPLDDLYWISEKELLQSTPRVVKAYERQIDTQPKITAALTPTAYSQSLFAIFAYDAFCMDSE</sequence>
<dbReference type="PROSITE" id="PS50994">
    <property type="entry name" value="INTEGRASE"/>
    <property type="match status" value="1"/>
</dbReference>
<dbReference type="Gene3D" id="3.30.420.10">
    <property type="entry name" value="Ribonuclease H-like superfamily/Ribonuclease H"/>
    <property type="match status" value="1"/>
</dbReference>
<dbReference type="CDD" id="cd00024">
    <property type="entry name" value="CD_CSD"/>
    <property type="match status" value="1"/>
</dbReference>
<comment type="caution">
    <text evidence="7">The sequence shown here is derived from an EMBL/GenBank/DDBJ whole genome shotgun (WGS) entry which is preliminary data.</text>
</comment>